<evidence type="ECO:0000313" key="3">
    <source>
        <dbReference type="EMBL" id="CAD8092563.1"/>
    </source>
</evidence>
<evidence type="ECO:0000256" key="1">
    <source>
        <dbReference type="SAM" id="Coils"/>
    </source>
</evidence>
<gene>
    <name evidence="3" type="ORF">PSON_ATCC_30995.1.T0590135</name>
</gene>
<evidence type="ECO:0000256" key="2">
    <source>
        <dbReference type="SAM" id="MobiDB-lite"/>
    </source>
</evidence>
<protein>
    <submittedName>
        <fullName evidence="3">Uncharacterized protein</fullName>
    </submittedName>
</protein>
<feature type="region of interest" description="Disordered" evidence="2">
    <location>
        <begin position="528"/>
        <end position="594"/>
    </location>
</feature>
<feature type="compositionally biased region" description="Polar residues" evidence="2">
    <location>
        <begin position="528"/>
        <end position="543"/>
    </location>
</feature>
<feature type="compositionally biased region" description="Polar residues" evidence="2">
    <location>
        <begin position="413"/>
        <end position="426"/>
    </location>
</feature>
<feature type="compositionally biased region" description="Low complexity" evidence="2">
    <location>
        <begin position="575"/>
        <end position="587"/>
    </location>
</feature>
<feature type="compositionally biased region" description="Polar residues" evidence="2">
    <location>
        <begin position="345"/>
        <end position="354"/>
    </location>
</feature>
<dbReference type="EMBL" id="CAJJDN010000059">
    <property type="protein sequence ID" value="CAD8092563.1"/>
    <property type="molecule type" value="Genomic_DNA"/>
</dbReference>
<sequence>MSSFSPMLAQASTKTGFIGNFETELFAQQKNTQLRAQRMQQIRKQETDLTKMKIQQQQSQQQKQMEEEMKKQKYQEYLQKKAQIEQLEQARQQTILEQQRQAREAEEYRQRELEQQQKKLKMQQYYEEQAQKRFQEAREWKKQSFLETSQGKALEVQNYRKEASNIEKEKEAQAVAIYKETTKNKILSTFSQDLESYEKFDKNISRRQILKPEDFANTCFHNPQVVKHDLDQEKENAMEKANQTMIETQAMLLEQARIKREQERIQKQRCQKAFSKERQIKVLEQLEQETKFIKKQEIIQLQKTKPPTRKPKSEKNHQKTLISEFEKMFNCNNSSIEIRDHRVRSNSPKKSFTTKNKDKQRPKSVKIFTKAPLDTNLLNDPQKESLVKEDYTKYALGSEDQSTSQKKKVQFSDIKNQSPSSNSFQNKEIEQTLKINNSKSPYQRYFNQEFAQQNDSNDEEENQQEKQNESDQEDQIQNQQIDIDSPPLLKSNQIQDIRQYIKEQEQYLQKLEQQRINTKMKIKEEESNLVQSYQNTRKQQFSKQPIPEESENESSYQQSPSQANLENDSDRYQKSSLQQSQLQNQNQTSPETQNLQKSSYLETIDNFDPQDVMGQFLQPKKTGNNQNQNKQLSLFADPQSSQKQTMSSQQKQSQFVTLQQMNSANSDLNYSQSEIKNVTSPIKNYEYQQSPLLIVQQQESSLKKDSIDSEQIKQSLQQSSDQLQDLVQQEYEETLGEIFQQRKAILAKKIEKRQDQKVFEKGGKTKDELIQIRKEMLKSKRQVEKEKQVQEEQQLETLEQELKPMEQQEDKRNQLMKRLSTGEKVKVDKKEMKELTNKNYEQLPEVKKKKDEQEKNESIKSRKQKVKEMDQKHRETMKQRRQQCS</sequence>
<organism evidence="3 4">
    <name type="scientific">Paramecium sonneborni</name>
    <dbReference type="NCBI Taxonomy" id="65129"/>
    <lineage>
        <taxon>Eukaryota</taxon>
        <taxon>Sar</taxon>
        <taxon>Alveolata</taxon>
        <taxon>Ciliophora</taxon>
        <taxon>Intramacronucleata</taxon>
        <taxon>Oligohymenophorea</taxon>
        <taxon>Peniculida</taxon>
        <taxon>Parameciidae</taxon>
        <taxon>Paramecium</taxon>
    </lineage>
</organism>
<reference evidence="3" key="1">
    <citation type="submission" date="2021-01" db="EMBL/GenBank/DDBJ databases">
        <authorList>
            <consortium name="Genoscope - CEA"/>
            <person name="William W."/>
        </authorList>
    </citation>
    <scope>NUCLEOTIDE SEQUENCE</scope>
</reference>
<feature type="compositionally biased region" description="Basic and acidic residues" evidence="2">
    <location>
        <begin position="800"/>
        <end position="813"/>
    </location>
</feature>
<feature type="coiled-coil region" evidence="1">
    <location>
        <begin position="51"/>
        <end position="123"/>
    </location>
</feature>
<evidence type="ECO:0000313" key="4">
    <source>
        <dbReference type="Proteomes" id="UP000692954"/>
    </source>
</evidence>
<feature type="compositionally biased region" description="Basic and acidic residues" evidence="2">
    <location>
        <begin position="820"/>
        <end position="836"/>
    </location>
</feature>
<feature type="compositionally biased region" description="Low complexity" evidence="2">
    <location>
        <begin position="553"/>
        <end position="562"/>
    </location>
</feature>
<feature type="region of interest" description="Disordered" evidence="2">
    <location>
        <begin position="453"/>
        <end position="488"/>
    </location>
</feature>
<dbReference type="OrthoDB" id="309706at2759"/>
<comment type="caution">
    <text evidence="3">The sequence shown here is derived from an EMBL/GenBank/DDBJ whole genome shotgun (WGS) entry which is preliminary data.</text>
</comment>
<feature type="region of interest" description="Disordered" evidence="2">
    <location>
        <begin position="781"/>
        <end position="885"/>
    </location>
</feature>
<feature type="coiled-coil region" evidence="1">
    <location>
        <begin position="227"/>
        <end position="296"/>
    </location>
</feature>
<accession>A0A8S1NSV7</accession>
<dbReference type="AlphaFoldDB" id="A0A8S1NSV7"/>
<feature type="region of interest" description="Disordered" evidence="2">
    <location>
        <begin position="397"/>
        <end position="427"/>
    </location>
</feature>
<feature type="region of interest" description="Disordered" evidence="2">
    <location>
        <begin position="339"/>
        <end position="364"/>
    </location>
</feature>
<feature type="compositionally biased region" description="Basic and acidic residues" evidence="2">
    <location>
        <begin position="781"/>
        <end position="790"/>
    </location>
</feature>
<feature type="compositionally biased region" description="Low complexity" evidence="2">
    <location>
        <begin position="475"/>
        <end position="485"/>
    </location>
</feature>
<feature type="compositionally biased region" description="Basic and acidic residues" evidence="2">
    <location>
        <begin position="844"/>
        <end position="878"/>
    </location>
</feature>
<keyword evidence="1" id="KW-0175">Coiled coil</keyword>
<proteinExistence type="predicted"/>
<keyword evidence="4" id="KW-1185">Reference proteome</keyword>
<name>A0A8S1NSV7_9CILI</name>
<dbReference type="Proteomes" id="UP000692954">
    <property type="component" value="Unassembled WGS sequence"/>
</dbReference>